<dbReference type="AlphaFoldDB" id="A0A1U9UVT7"/>
<evidence type="ECO:0000313" key="3">
    <source>
        <dbReference type="EMBL" id="AQV96792.1"/>
    </source>
</evidence>
<feature type="region of interest" description="Disordered" evidence="1">
    <location>
        <begin position="25"/>
        <end position="50"/>
    </location>
</feature>
<dbReference type="Proteomes" id="UP000189627">
    <property type="component" value="Chromosome 2"/>
</dbReference>
<name>A0A1U9UVT7_CUPNE</name>
<evidence type="ECO:0000256" key="2">
    <source>
        <dbReference type="SAM" id="SignalP"/>
    </source>
</evidence>
<keyword evidence="2" id="KW-0732">Signal</keyword>
<protein>
    <recommendedName>
        <fullName evidence="5">Hydroxyquinol 1,2-dioxygenase</fullName>
    </recommendedName>
</protein>
<dbReference type="RefSeq" id="WP_078199214.1">
    <property type="nucleotide sequence ID" value="NZ_CP017758.1"/>
</dbReference>
<proteinExistence type="predicted"/>
<feature type="signal peptide" evidence="2">
    <location>
        <begin position="1"/>
        <end position="21"/>
    </location>
</feature>
<dbReference type="EMBL" id="CP017758">
    <property type="protein sequence ID" value="AQV96792.1"/>
    <property type="molecule type" value="Genomic_DNA"/>
</dbReference>
<feature type="chain" id="PRO_5013092534" description="Hydroxyquinol 1,2-dioxygenase" evidence="2">
    <location>
        <begin position="22"/>
        <end position="73"/>
    </location>
</feature>
<evidence type="ECO:0000256" key="1">
    <source>
        <dbReference type="SAM" id="MobiDB-lite"/>
    </source>
</evidence>
<evidence type="ECO:0000313" key="4">
    <source>
        <dbReference type="Proteomes" id="UP000189627"/>
    </source>
</evidence>
<reference evidence="4" key="1">
    <citation type="submission" date="2017-02" db="EMBL/GenBank/DDBJ databases">
        <title>Complete genome sequence of Cupriavidus necator strain NH9, a 3-chlorobenzoate degrader.</title>
        <authorList>
            <person name="Moriuchi R."/>
            <person name="Dohra H."/>
            <person name="Ogawa N."/>
        </authorList>
    </citation>
    <scope>NUCLEOTIDE SEQUENCE [LARGE SCALE GENOMIC DNA]</scope>
    <source>
        <strain evidence="4">NH9</strain>
    </source>
</reference>
<dbReference type="KEGG" id="cuh:BJN34_23310"/>
<gene>
    <name evidence="3" type="ORF">BJN34_23310</name>
</gene>
<accession>A0A1U9UVT7</accession>
<dbReference type="OrthoDB" id="8967278at2"/>
<organism evidence="3 4">
    <name type="scientific">Cupriavidus necator</name>
    <name type="common">Alcaligenes eutrophus</name>
    <name type="synonym">Ralstonia eutropha</name>
    <dbReference type="NCBI Taxonomy" id="106590"/>
    <lineage>
        <taxon>Bacteria</taxon>
        <taxon>Pseudomonadati</taxon>
        <taxon>Pseudomonadota</taxon>
        <taxon>Betaproteobacteria</taxon>
        <taxon>Burkholderiales</taxon>
        <taxon>Burkholderiaceae</taxon>
        <taxon>Cupriavidus</taxon>
    </lineage>
</organism>
<sequence length="73" mass="7594">MKILISAAVAALASFAALAHASGFPTEAATPDSRTHINGPRDPYTDGAKADRFGVYSEGAKVTDRRDPFTDGA</sequence>
<evidence type="ECO:0008006" key="5">
    <source>
        <dbReference type="Google" id="ProtNLM"/>
    </source>
</evidence>